<keyword evidence="4" id="KW-1185">Reference proteome</keyword>
<dbReference type="Proteomes" id="UP001589758">
    <property type="component" value="Unassembled WGS sequence"/>
</dbReference>
<evidence type="ECO:0000313" key="3">
    <source>
        <dbReference type="EMBL" id="MFC0178912.1"/>
    </source>
</evidence>
<dbReference type="Gene3D" id="3.30.70.360">
    <property type="match status" value="1"/>
</dbReference>
<dbReference type="SUPFAM" id="SSF53187">
    <property type="entry name" value="Zn-dependent exopeptidases"/>
    <property type="match status" value="1"/>
</dbReference>
<evidence type="ECO:0000259" key="2">
    <source>
        <dbReference type="Pfam" id="PF07687"/>
    </source>
</evidence>
<dbReference type="PIRSF" id="PIRSF005962">
    <property type="entry name" value="Pept_M20D_amidohydro"/>
    <property type="match status" value="1"/>
</dbReference>
<dbReference type="RefSeq" id="WP_385875970.1">
    <property type="nucleotide sequence ID" value="NZ_JBHLXE010000024.1"/>
</dbReference>
<dbReference type="PANTHER" id="PTHR11014">
    <property type="entry name" value="PEPTIDASE M20 FAMILY MEMBER"/>
    <property type="match status" value="1"/>
</dbReference>
<dbReference type="InterPro" id="IPR002933">
    <property type="entry name" value="Peptidase_M20"/>
</dbReference>
<name>A0ABV6C7I0_9GAMM</name>
<dbReference type="Pfam" id="PF01546">
    <property type="entry name" value="Peptidase_M20"/>
    <property type="match status" value="1"/>
</dbReference>
<gene>
    <name evidence="3" type="ORF">ACFFIT_02190</name>
</gene>
<reference evidence="3 4" key="1">
    <citation type="submission" date="2024-09" db="EMBL/GenBank/DDBJ databases">
        <authorList>
            <person name="Sun Q."/>
            <person name="Mori K."/>
        </authorList>
    </citation>
    <scope>NUCLEOTIDE SEQUENCE [LARGE SCALE GENOMIC DNA]</scope>
    <source>
        <strain evidence="3 4">CCM 8545</strain>
    </source>
</reference>
<evidence type="ECO:0000313" key="4">
    <source>
        <dbReference type="Proteomes" id="UP001589758"/>
    </source>
</evidence>
<evidence type="ECO:0000256" key="1">
    <source>
        <dbReference type="ARBA" id="ARBA00022801"/>
    </source>
</evidence>
<dbReference type="Gene3D" id="3.40.630.10">
    <property type="entry name" value="Zn peptidases"/>
    <property type="match status" value="1"/>
</dbReference>
<organism evidence="3 4">
    <name type="scientific">Thorsellia kenyensis</name>
    <dbReference type="NCBI Taxonomy" id="1549888"/>
    <lineage>
        <taxon>Bacteria</taxon>
        <taxon>Pseudomonadati</taxon>
        <taxon>Pseudomonadota</taxon>
        <taxon>Gammaproteobacteria</taxon>
        <taxon>Enterobacterales</taxon>
        <taxon>Thorselliaceae</taxon>
        <taxon>Thorsellia</taxon>
    </lineage>
</organism>
<sequence length="394" mass="43152">MTNTIKMMIKEVQEDVVKWRRHIHANPELSFQEFETAKFIFNELSQFSNLELTQLTPNSVIARLKGNKPGKTVALRADIDALPLQEESGVSFCSKKENVMHACGHDVHTAMLMGAAKVLSQLQDSISGEVLFIFQHAEEVPPGGAQELIQKGVLDGVDMIYGLHVWPGAPTGSIFIKPGVFCASTDNFDIKIQGKGGHGSMPQNSIDSVVIAANLVTSMQSIISRRIDPTFAPVLTVAKLQAGNSYNVIPDSAELAGTLRTHNKSIREEVPKLLEQTVNGICSAYGATAKIEWTPGYTVGINDPKACSIAKEMLENNFKEYTVQSFEHPMFGGEDFSAYLEKVSGAFLMIGVHSQDKLGDAFNVHHPKFKIDEDAMQVGVSFHVGIINHLLMNK</sequence>
<proteinExistence type="predicted"/>
<dbReference type="SUPFAM" id="SSF55031">
    <property type="entry name" value="Bacterial exopeptidase dimerisation domain"/>
    <property type="match status" value="1"/>
</dbReference>
<dbReference type="InterPro" id="IPR017439">
    <property type="entry name" value="Amidohydrolase"/>
</dbReference>
<protein>
    <submittedName>
        <fullName evidence="3">Amidohydrolase</fullName>
    </submittedName>
</protein>
<comment type="caution">
    <text evidence="3">The sequence shown here is derived from an EMBL/GenBank/DDBJ whole genome shotgun (WGS) entry which is preliminary data.</text>
</comment>
<accession>A0ABV6C7I0</accession>
<dbReference type="InterPro" id="IPR036264">
    <property type="entry name" value="Bact_exopeptidase_dim_dom"/>
</dbReference>
<keyword evidence="1" id="KW-0378">Hydrolase</keyword>
<dbReference type="NCBIfam" id="TIGR01891">
    <property type="entry name" value="amidohydrolases"/>
    <property type="match status" value="1"/>
</dbReference>
<dbReference type="InterPro" id="IPR011650">
    <property type="entry name" value="Peptidase_M20_dimer"/>
</dbReference>
<dbReference type="EMBL" id="JBHLXE010000024">
    <property type="protein sequence ID" value="MFC0178912.1"/>
    <property type="molecule type" value="Genomic_DNA"/>
</dbReference>
<feature type="domain" description="Peptidase M20 dimerisation" evidence="2">
    <location>
        <begin position="188"/>
        <end position="280"/>
    </location>
</feature>
<dbReference type="PANTHER" id="PTHR11014:SF63">
    <property type="entry name" value="METALLOPEPTIDASE, PUTATIVE (AFU_ORTHOLOGUE AFUA_6G09600)-RELATED"/>
    <property type="match status" value="1"/>
</dbReference>
<dbReference type="Pfam" id="PF07687">
    <property type="entry name" value="M20_dimer"/>
    <property type="match status" value="1"/>
</dbReference>